<sequence length="225" mass="24276">MGLYSLMLMAEILVGRVHEPPSHGIHCSDMSDLSAAWNPDLRPIPPTFEDILASSHTLPSSHESSPPTSEYPPLLIQDPILPRTPVLSPPSNVPSDCTADDPNCISVPKPDIAIGLSHASFCKLQGKILWEFQDNDRGFSEPHQSGIGLHFPFLIAEAKGLAMGSNLAGPQNQAAVDAACALNILRDLKLAANSSVHYSPKEQASSRQVLFSIVTEGPIHELWVH</sequence>
<organism evidence="3 4">
    <name type="scientific">Paraphaeosphaeria minitans</name>
    <dbReference type="NCBI Taxonomy" id="565426"/>
    <lineage>
        <taxon>Eukaryota</taxon>
        <taxon>Fungi</taxon>
        <taxon>Dikarya</taxon>
        <taxon>Ascomycota</taxon>
        <taxon>Pezizomycotina</taxon>
        <taxon>Dothideomycetes</taxon>
        <taxon>Pleosporomycetidae</taxon>
        <taxon>Pleosporales</taxon>
        <taxon>Massarineae</taxon>
        <taxon>Didymosphaeriaceae</taxon>
        <taxon>Paraphaeosphaeria</taxon>
    </lineage>
</organism>
<comment type="caution">
    <text evidence="3">The sequence shown here is derived from an EMBL/GenBank/DDBJ whole genome shotgun (WGS) entry which is preliminary data.</text>
</comment>
<evidence type="ECO:0000313" key="3">
    <source>
        <dbReference type="EMBL" id="KAF9738114.1"/>
    </source>
</evidence>
<dbReference type="Proteomes" id="UP000756921">
    <property type="component" value="Unassembled WGS sequence"/>
</dbReference>
<accession>A0A9P6KTU1</accession>
<name>A0A9P6KTU1_9PLEO</name>
<dbReference type="AlphaFoldDB" id="A0A9P6KTU1"/>
<proteinExistence type="predicted"/>
<dbReference type="OrthoDB" id="5372703at2759"/>
<dbReference type="Pfam" id="PF25545">
    <property type="entry name" value="DUF7924"/>
    <property type="match status" value="1"/>
</dbReference>
<feature type="domain" description="DUF7924" evidence="2">
    <location>
        <begin position="93"/>
        <end position="219"/>
    </location>
</feature>
<evidence type="ECO:0000259" key="2">
    <source>
        <dbReference type="Pfam" id="PF25545"/>
    </source>
</evidence>
<keyword evidence="4" id="KW-1185">Reference proteome</keyword>
<feature type="compositionally biased region" description="Low complexity" evidence="1">
    <location>
        <begin position="55"/>
        <end position="74"/>
    </location>
</feature>
<protein>
    <recommendedName>
        <fullName evidence="2">DUF7924 domain-containing protein</fullName>
    </recommendedName>
</protein>
<gene>
    <name evidence="3" type="ORF">PMIN01_03397</name>
</gene>
<evidence type="ECO:0000256" key="1">
    <source>
        <dbReference type="SAM" id="MobiDB-lite"/>
    </source>
</evidence>
<dbReference type="InterPro" id="IPR057684">
    <property type="entry name" value="DUF7924"/>
</dbReference>
<dbReference type="EMBL" id="WJXW01000003">
    <property type="protein sequence ID" value="KAF9738114.1"/>
    <property type="molecule type" value="Genomic_DNA"/>
</dbReference>
<feature type="region of interest" description="Disordered" evidence="1">
    <location>
        <begin position="55"/>
        <end position="75"/>
    </location>
</feature>
<evidence type="ECO:0000313" key="4">
    <source>
        <dbReference type="Proteomes" id="UP000756921"/>
    </source>
</evidence>
<reference evidence="3" key="1">
    <citation type="journal article" date="2020" name="Mol. Plant Microbe Interact.">
        <title>Genome Sequence of the Biocontrol Agent Coniothyrium minitans strain Conio (IMI 134523).</title>
        <authorList>
            <person name="Patel D."/>
            <person name="Shittu T.A."/>
            <person name="Baroncelli R."/>
            <person name="Muthumeenakshi S."/>
            <person name="Osborne T.H."/>
            <person name="Janganan T.K."/>
            <person name="Sreenivasaprasad S."/>
        </authorList>
    </citation>
    <scope>NUCLEOTIDE SEQUENCE</scope>
    <source>
        <strain evidence="3">Conio</strain>
    </source>
</reference>